<protein>
    <submittedName>
        <fullName evidence="1">Uncharacterized protein</fullName>
    </submittedName>
</protein>
<comment type="caution">
    <text evidence="1">The sequence shown here is derived from an EMBL/GenBank/DDBJ whole genome shotgun (WGS) entry which is preliminary data.</text>
</comment>
<accession>A0ABQ5C3G1</accession>
<name>A0ABQ5C3G1_9ASTR</name>
<dbReference type="Proteomes" id="UP001151760">
    <property type="component" value="Unassembled WGS sequence"/>
</dbReference>
<organism evidence="1 2">
    <name type="scientific">Tanacetum coccineum</name>
    <dbReference type="NCBI Taxonomy" id="301880"/>
    <lineage>
        <taxon>Eukaryota</taxon>
        <taxon>Viridiplantae</taxon>
        <taxon>Streptophyta</taxon>
        <taxon>Embryophyta</taxon>
        <taxon>Tracheophyta</taxon>
        <taxon>Spermatophyta</taxon>
        <taxon>Magnoliopsida</taxon>
        <taxon>eudicotyledons</taxon>
        <taxon>Gunneridae</taxon>
        <taxon>Pentapetalae</taxon>
        <taxon>asterids</taxon>
        <taxon>campanulids</taxon>
        <taxon>Asterales</taxon>
        <taxon>Asteraceae</taxon>
        <taxon>Asteroideae</taxon>
        <taxon>Anthemideae</taxon>
        <taxon>Anthemidinae</taxon>
        <taxon>Tanacetum</taxon>
    </lineage>
</organism>
<evidence type="ECO:0000313" key="1">
    <source>
        <dbReference type="EMBL" id="GJT21575.1"/>
    </source>
</evidence>
<reference evidence="1" key="2">
    <citation type="submission" date="2022-01" db="EMBL/GenBank/DDBJ databases">
        <authorList>
            <person name="Yamashiro T."/>
            <person name="Shiraishi A."/>
            <person name="Satake H."/>
            <person name="Nakayama K."/>
        </authorList>
    </citation>
    <scope>NUCLEOTIDE SEQUENCE</scope>
</reference>
<reference evidence="1" key="1">
    <citation type="journal article" date="2022" name="Int. J. Mol. Sci.">
        <title>Draft Genome of Tanacetum Coccineum: Genomic Comparison of Closely Related Tanacetum-Family Plants.</title>
        <authorList>
            <person name="Yamashiro T."/>
            <person name="Shiraishi A."/>
            <person name="Nakayama K."/>
            <person name="Satake H."/>
        </authorList>
    </citation>
    <scope>NUCLEOTIDE SEQUENCE</scope>
</reference>
<gene>
    <name evidence="1" type="ORF">Tco_0891512</name>
</gene>
<evidence type="ECO:0000313" key="2">
    <source>
        <dbReference type="Proteomes" id="UP001151760"/>
    </source>
</evidence>
<proteinExistence type="predicted"/>
<dbReference type="EMBL" id="BQNB010013900">
    <property type="protein sequence ID" value="GJT21575.1"/>
    <property type="molecule type" value="Genomic_DNA"/>
</dbReference>
<sequence>MIDGLTTDFRCSLSIGQNIRVIPHSIHSDDGNPTNANIKQALRQVTCSLTRVFGSLGKLILDGTVSSISEDSNLTDSLLPCCYALRRFQGFTAALAVLVTGASQSRQHDRNESIYKGYDDFAKRMFQLLREDKLRIPGLRTKIVEAISMGRALVEEVGQVGNSG</sequence>
<keyword evidence="2" id="KW-1185">Reference proteome</keyword>